<evidence type="ECO:0000313" key="3">
    <source>
        <dbReference type="Proteomes" id="UP001054837"/>
    </source>
</evidence>
<feature type="chain" id="PRO_5043439241" evidence="1">
    <location>
        <begin position="25"/>
        <end position="130"/>
    </location>
</feature>
<evidence type="ECO:0000313" key="2">
    <source>
        <dbReference type="EMBL" id="GIY68996.1"/>
    </source>
</evidence>
<feature type="signal peptide" evidence="1">
    <location>
        <begin position="1"/>
        <end position="24"/>
    </location>
</feature>
<sequence length="130" mass="15110">MRKSIFFILSSSFFVFVLLPDSLCRRRRSLPLLTWVHHLVHPLRGLGPFGKKELSILSPRKVALVLQPTCKSDGPIESIGQDGMFVYLCCEENECRCRHKLELEETEKIDCVFSLEIFYPYLSKLVFLKM</sequence>
<evidence type="ECO:0000256" key="1">
    <source>
        <dbReference type="SAM" id="SignalP"/>
    </source>
</evidence>
<protein>
    <submittedName>
        <fullName evidence="2">Uncharacterized protein</fullName>
    </submittedName>
</protein>
<accession>A0AAV4VFT4</accession>
<keyword evidence="1" id="KW-0732">Signal</keyword>
<name>A0AAV4VFT4_9ARAC</name>
<dbReference type="Proteomes" id="UP001054837">
    <property type="component" value="Unassembled WGS sequence"/>
</dbReference>
<comment type="caution">
    <text evidence="2">The sequence shown here is derived from an EMBL/GenBank/DDBJ whole genome shotgun (WGS) entry which is preliminary data.</text>
</comment>
<dbReference type="EMBL" id="BPLQ01012978">
    <property type="protein sequence ID" value="GIY68996.1"/>
    <property type="molecule type" value="Genomic_DNA"/>
</dbReference>
<organism evidence="2 3">
    <name type="scientific">Caerostris darwini</name>
    <dbReference type="NCBI Taxonomy" id="1538125"/>
    <lineage>
        <taxon>Eukaryota</taxon>
        <taxon>Metazoa</taxon>
        <taxon>Ecdysozoa</taxon>
        <taxon>Arthropoda</taxon>
        <taxon>Chelicerata</taxon>
        <taxon>Arachnida</taxon>
        <taxon>Araneae</taxon>
        <taxon>Araneomorphae</taxon>
        <taxon>Entelegynae</taxon>
        <taxon>Araneoidea</taxon>
        <taxon>Araneidae</taxon>
        <taxon>Caerostris</taxon>
    </lineage>
</organism>
<keyword evidence="3" id="KW-1185">Reference proteome</keyword>
<proteinExistence type="predicted"/>
<dbReference type="AlphaFoldDB" id="A0AAV4VFT4"/>
<gene>
    <name evidence="2" type="ORF">CDAR_307601</name>
</gene>
<reference evidence="2 3" key="1">
    <citation type="submission" date="2021-06" db="EMBL/GenBank/DDBJ databases">
        <title>Caerostris darwini draft genome.</title>
        <authorList>
            <person name="Kono N."/>
            <person name="Arakawa K."/>
        </authorList>
    </citation>
    <scope>NUCLEOTIDE SEQUENCE [LARGE SCALE GENOMIC DNA]</scope>
</reference>